<dbReference type="Proteomes" id="UP000306319">
    <property type="component" value="Unassembled WGS sequence"/>
</dbReference>
<keyword evidence="2" id="KW-1185">Reference proteome</keyword>
<gene>
    <name evidence="1" type="ORF">E5331_04625</name>
</gene>
<protein>
    <submittedName>
        <fullName evidence="1">LuxR family transcriptional regulator</fullName>
    </submittedName>
</protein>
<sequence>MTPILKLSEYHAFRCISLTILMLVVNSQRLAAENDAATLLQRAVTHLYADPKEASALANRALKLCDMSKPDSVCREASILYANAEQLLGNFDLSIKTLFDAEQMTDSTDLHTFARIFVLQGRVFSKLGDYARANKLNDRATAIFKSLGDSAWVAKCYTERGVTLLNTDEFILAEHFFRKSLDISRKLKNLEAIARNLNNMCLYPGDSDEKLKIIEEAITINKHLDSKWALGENYNNKGKQLCYANKPREALAALEIANRYIDEIGARELLCDNYEYTAMANAAAGNFKAAYENMEKMTVLVSELQRHNSQRNTDLDITRKRFENQKLAAEKQEKDYEIRILHRNLWILIGGVMMIAVCCLFYYLWYKHKKNLELIQANQDLHLAEKEVDSLKMRQQQLELENTQNLLSESRQELTGFAAFLKSRNEMMEKIRDMLKEGYKLPHDEMVPHLKKISAFISSYASHDDTSKTLLLKAEELNKDFMNNLLQKHPNLTKGERNLALLIRGGMSTKEISMLLGLETKTINMNRYRLRKALGIPQDADLHDYLTSL</sequence>
<reference evidence="1" key="1">
    <citation type="submission" date="2019-04" db="EMBL/GenBank/DDBJ databases">
        <title>Microbes associate with the intestines of laboratory mice.</title>
        <authorList>
            <person name="Navarre W."/>
            <person name="Wong E."/>
            <person name="Huang K."/>
            <person name="Tropini C."/>
            <person name="Ng K."/>
            <person name="Yu B."/>
        </authorList>
    </citation>
    <scope>NUCLEOTIDE SEQUENCE</scope>
    <source>
        <strain evidence="1">NM04_E33</strain>
    </source>
</reference>
<organism evidence="1 2">
    <name type="scientific">Lepagella muris</name>
    <dbReference type="NCBI Taxonomy" id="3032870"/>
    <lineage>
        <taxon>Bacteria</taxon>
        <taxon>Pseudomonadati</taxon>
        <taxon>Bacteroidota</taxon>
        <taxon>Bacteroidia</taxon>
        <taxon>Bacteroidales</taxon>
        <taxon>Muribaculaceae</taxon>
        <taxon>Lepagella</taxon>
    </lineage>
</organism>
<evidence type="ECO:0000313" key="2">
    <source>
        <dbReference type="Proteomes" id="UP000306319"/>
    </source>
</evidence>
<evidence type="ECO:0000313" key="1">
    <source>
        <dbReference type="EMBL" id="TGY80073.1"/>
    </source>
</evidence>
<dbReference type="EMBL" id="SRYB01000004">
    <property type="protein sequence ID" value="TGY80073.1"/>
    <property type="molecule type" value="Genomic_DNA"/>
</dbReference>
<name>A0AC61RJJ3_9BACT</name>
<comment type="caution">
    <text evidence="1">The sequence shown here is derived from an EMBL/GenBank/DDBJ whole genome shotgun (WGS) entry which is preliminary data.</text>
</comment>
<accession>A0AC61RJJ3</accession>
<proteinExistence type="predicted"/>